<evidence type="ECO:0000313" key="4">
    <source>
        <dbReference type="Proteomes" id="UP000277928"/>
    </source>
</evidence>
<proteinExistence type="predicted"/>
<evidence type="ECO:0000256" key="1">
    <source>
        <dbReference type="SAM" id="MobiDB-lite"/>
    </source>
</evidence>
<protein>
    <recommendedName>
        <fullName evidence="2">F-box domain-containing protein</fullName>
    </recommendedName>
</protein>
<name>A0A3P6TVT0_LITSI</name>
<dbReference type="Proteomes" id="UP000277928">
    <property type="component" value="Unassembled WGS sequence"/>
</dbReference>
<dbReference type="PROSITE" id="PS50181">
    <property type="entry name" value="FBOX"/>
    <property type="match status" value="1"/>
</dbReference>
<dbReference type="OrthoDB" id="5854883at2759"/>
<accession>A0A3P6TVT0</accession>
<evidence type="ECO:0000313" key="3">
    <source>
        <dbReference type="EMBL" id="VDK70468.1"/>
    </source>
</evidence>
<sequence length="283" mass="32972">MSCGEQSNATAAIRRKRNRRRKQFDHIKTPLKDDRNSKIHFSSKIRGGVIKMGCDTASSMLQRLPIVVLSQIVSHLNLSDQKNFGDTCKAARMALNIFWDTYTDLHIDTLMRKTFSFISETKRCSLHTIRREIGLALSLIPDFTLRKLHLHPIYALHLRDLQEIEILTEKSPRQIFGALRHLDLRGCAVEYGELHYFSNACVNLSSIALTHAAVFLPFEIFVNEDLIKEYKMKHPFKIFQNFLRASLPNFVEMEKEKEIPTEHIELIFKLLMLFPRLETFHFD</sequence>
<dbReference type="AlphaFoldDB" id="A0A3P6TVT0"/>
<reference evidence="3 4" key="1">
    <citation type="submission" date="2018-08" db="EMBL/GenBank/DDBJ databases">
        <authorList>
            <person name="Laetsch R D."/>
            <person name="Stevens L."/>
            <person name="Kumar S."/>
            <person name="Blaxter L. M."/>
        </authorList>
    </citation>
    <scope>NUCLEOTIDE SEQUENCE [LARGE SCALE GENOMIC DNA]</scope>
</reference>
<feature type="region of interest" description="Disordered" evidence="1">
    <location>
        <begin position="1"/>
        <end position="29"/>
    </location>
</feature>
<feature type="domain" description="F-box" evidence="2">
    <location>
        <begin position="58"/>
        <end position="102"/>
    </location>
</feature>
<gene>
    <name evidence="3" type="ORF">NLS_LOCUS1113</name>
</gene>
<evidence type="ECO:0000259" key="2">
    <source>
        <dbReference type="PROSITE" id="PS50181"/>
    </source>
</evidence>
<dbReference type="InterPro" id="IPR001810">
    <property type="entry name" value="F-box_dom"/>
</dbReference>
<feature type="compositionally biased region" description="Basic residues" evidence="1">
    <location>
        <begin position="13"/>
        <end position="23"/>
    </location>
</feature>
<keyword evidence="4" id="KW-1185">Reference proteome</keyword>
<feature type="compositionally biased region" description="Polar residues" evidence="1">
    <location>
        <begin position="1"/>
        <end position="10"/>
    </location>
</feature>
<organism evidence="3 4">
    <name type="scientific">Litomosoides sigmodontis</name>
    <name type="common">Filarial nematode worm</name>
    <dbReference type="NCBI Taxonomy" id="42156"/>
    <lineage>
        <taxon>Eukaryota</taxon>
        <taxon>Metazoa</taxon>
        <taxon>Ecdysozoa</taxon>
        <taxon>Nematoda</taxon>
        <taxon>Chromadorea</taxon>
        <taxon>Rhabditida</taxon>
        <taxon>Spirurina</taxon>
        <taxon>Spiruromorpha</taxon>
        <taxon>Filarioidea</taxon>
        <taxon>Onchocercidae</taxon>
        <taxon>Litomosoides</taxon>
    </lineage>
</organism>
<dbReference type="OMA" id="PKFTEME"/>
<dbReference type="EMBL" id="UYRX01000036">
    <property type="protein sequence ID" value="VDK70468.1"/>
    <property type="molecule type" value="Genomic_DNA"/>
</dbReference>